<reference evidence="1 2" key="1">
    <citation type="submission" date="2024-05" db="EMBL/GenBank/DDBJ databases">
        <title>Genome sequencing and assembly of Indian major carp, Cirrhinus mrigala (Hamilton, 1822).</title>
        <authorList>
            <person name="Mohindra V."/>
            <person name="Chowdhury L.M."/>
            <person name="Lal K."/>
            <person name="Jena J.K."/>
        </authorList>
    </citation>
    <scope>NUCLEOTIDE SEQUENCE [LARGE SCALE GENOMIC DNA]</scope>
    <source>
        <strain evidence="1">CM1030</strain>
        <tissue evidence="1">Blood</tissue>
    </source>
</reference>
<feature type="non-terminal residue" evidence="1">
    <location>
        <position position="139"/>
    </location>
</feature>
<protein>
    <submittedName>
        <fullName evidence="1">Uncharacterized protein</fullName>
    </submittedName>
</protein>
<proteinExistence type="predicted"/>
<dbReference type="AlphaFoldDB" id="A0ABD0MLB8"/>
<dbReference type="Proteomes" id="UP001529510">
    <property type="component" value="Unassembled WGS sequence"/>
</dbReference>
<feature type="non-terminal residue" evidence="1">
    <location>
        <position position="1"/>
    </location>
</feature>
<accession>A0ABD0MLB8</accession>
<dbReference type="EMBL" id="JAMKFB020000267">
    <property type="protein sequence ID" value="KAL0150914.1"/>
    <property type="molecule type" value="Genomic_DNA"/>
</dbReference>
<gene>
    <name evidence="1" type="ORF">M9458_053833</name>
</gene>
<evidence type="ECO:0000313" key="1">
    <source>
        <dbReference type="EMBL" id="KAL0150914.1"/>
    </source>
</evidence>
<evidence type="ECO:0000313" key="2">
    <source>
        <dbReference type="Proteomes" id="UP001529510"/>
    </source>
</evidence>
<name>A0ABD0MLB8_CIRMR</name>
<organism evidence="1 2">
    <name type="scientific">Cirrhinus mrigala</name>
    <name type="common">Mrigala</name>
    <dbReference type="NCBI Taxonomy" id="683832"/>
    <lineage>
        <taxon>Eukaryota</taxon>
        <taxon>Metazoa</taxon>
        <taxon>Chordata</taxon>
        <taxon>Craniata</taxon>
        <taxon>Vertebrata</taxon>
        <taxon>Euteleostomi</taxon>
        <taxon>Actinopterygii</taxon>
        <taxon>Neopterygii</taxon>
        <taxon>Teleostei</taxon>
        <taxon>Ostariophysi</taxon>
        <taxon>Cypriniformes</taxon>
        <taxon>Cyprinidae</taxon>
        <taxon>Labeoninae</taxon>
        <taxon>Labeonini</taxon>
        <taxon>Cirrhinus</taxon>
    </lineage>
</organism>
<sequence>HGAVPGLGVEAEGCLSGPPWRRDSTDLMPQLRGFYPEEERLRHFQDMPPPGGGSSILYKVLATAGGRFLKASWSHQGPQKFSDLGAGARLCLSPEEGGSLSGGCVKKEHKLQEPVPLGRIRATRRICSEIFPTLHRVCA</sequence>
<comment type="caution">
    <text evidence="1">The sequence shown here is derived from an EMBL/GenBank/DDBJ whole genome shotgun (WGS) entry which is preliminary data.</text>
</comment>
<keyword evidence="2" id="KW-1185">Reference proteome</keyword>